<name>A0ABR4MWW3_9FUNG</name>
<evidence type="ECO:0000256" key="2">
    <source>
        <dbReference type="ARBA" id="ARBA00022692"/>
    </source>
</evidence>
<gene>
    <name evidence="8" type="ORF">HK105_208772</name>
</gene>
<evidence type="ECO:0000313" key="9">
    <source>
        <dbReference type="Proteomes" id="UP001527925"/>
    </source>
</evidence>
<comment type="subcellular location">
    <subcellularLocation>
        <location evidence="1">Membrane</location>
        <topology evidence="1">Multi-pass membrane protein</topology>
    </subcellularLocation>
</comment>
<evidence type="ECO:0000256" key="5">
    <source>
        <dbReference type="SAM" id="MobiDB-lite"/>
    </source>
</evidence>
<keyword evidence="2 6" id="KW-0812">Transmembrane</keyword>
<feature type="domain" description="PIG-P" evidence="7">
    <location>
        <begin position="1"/>
        <end position="98"/>
    </location>
</feature>
<dbReference type="Proteomes" id="UP001527925">
    <property type="component" value="Unassembled WGS sequence"/>
</dbReference>
<keyword evidence="4 6" id="KW-0472">Membrane</keyword>
<organism evidence="8 9">
    <name type="scientific">Polyrhizophydium stewartii</name>
    <dbReference type="NCBI Taxonomy" id="2732419"/>
    <lineage>
        <taxon>Eukaryota</taxon>
        <taxon>Fungi</taxon>
        <taxon>Fungi incertae sedis</taxon>
        <taxon>Chytridiomycota</taxon>
        <taxon>Chytridiomycota incertae sedis</taxon>
        <taxon>Chytridiomycetes</taxon>
        <taxon>Rhizophydiales</taxon>
        <taxon>Rhizophydiales incertae sedis</taxon>
        <taxon>Polyrhizophydium</taxon>
    </lineage>
</organism>
<feature type="transmembrane region" description="Helical" evidence="6">
    <location>
        <begin position="26"/>
        <end position="51"/>
    </location>
</feature>
<dbReference type="InterPro" id="IPR013717">
    <property type="entry name" value="PIG-P"/>
</dbReference>
<keyword evidence="3 6" id="KW-1133">Transmembrane helix</keyword>
<feature type="compositionally biased region" description="Pro residues" evidence="5">
    <location>
        <begin position="256"/>
        <end position="267"/>
    </location>
</feature>
<proteinExistence type="predicted"/>
<accession>A0ABR4MWW3</accession>
<protein>
    <recommendedName>
        <fullName evidence="7">PIG-P domain-containing protein</fullName>
    </recommendedName>
</protein>
<evidence type="ECO:0000259" key="7">
    <source>
        <dbReference type="Pfam" id="PF08510"/>
    </source>
</evidence>
<dbReference type="Pfam" id="PF08510">
    <property type="entry name" value="PIG-P"/>
    <property type="match status" value="1"/>
</dbReference>
<comment type="caution">
    <text evidence="8">The sequence shown here is derived from an EMBL/GenBank/DDBJ whole genome shotgun (WGS) entry which is preliminary data.</text>
</comment>
<evidence type="ECO:0000256" key="6">
    <source>
        <dbReference type="SAM" id="Phobius"/>
    </source>
</evidence>
<feature type="compositionally biased region" description="Polar residues" evidence="5">
    <location>
        <begin position="236"/>
        <end position="246"/>
    </location>
</feature>
<dbReference type="PANTHER" id="PTHR46346:SF1">
    <property type="entry name" value="PHOSPHATIDYLINOSITOL N-ACETYLGLUCOSAMINYLTRANSFERASE SUBUNIT P"/>
    <property type="match status" value="1"/>
</dbReference>
<feature type="compositionally biased region" description="Low complexity" evidence="5">
    <location>
        <begin position="105"/>
        <end position="122"/>
    </location>
</feature>
<dbReference type="InterPro" id="IPR052263">
    <property type="entry name" value="GPI_Anchor_Biosynth"/>
</dbReference>
<feature type="region of interest" description="Disordered" evidence="5">
    <location>
        <begin position="219"/>
        <end position="267"/>
    </location>
</feature>
<evidence type="ECO:0000256" key="1">
    <source>
        <dbReference type="ARBA" id="ARBA00004141"/>
    </source>
</evidence>
<dbReference type="EMBL" id="JADGIZ020000088">
    <property type="protein sequence ID" value="KAL2911769.1"/>
    <property type="molecule type" value="Genomic_DNA"/>
</dbReference>
<evidence type="ECO:0000313" key="8">
    <source>
        <dbReference type="EMBL" id="KAL2911769.1"/>
    </source>
</evidence>
<evidence type="ECO:0000256" key="3">
    <source>
        <dbReference type="ARBA" id="ARBA00022989"/>
    </source>
</evidence>
<sequence>MYCAWVSLPDSVLHGLQHVGIPSRHWALVIPLWILGLIPFTLLMFTAINLLRTPPFDSFATVTDEHAHVMTSASIRRILAPELTPKLEDVPLSLVNRCFANPLHTSASPDTSAPTSRSATPLPFSPFESLDLATAADARRARPVHQLSPLAHGQPDPLSAAGAAIAPALAAGSAGGTPLGSPRSSPFASPFGSPYTRRSALRRVPGLLAEDGAGSRLASLSPIEETAAIRYRARSRTPTGGRTPGSSDAPMQHLPSPRPPTPSGSRL</sequence>
<dbReference type="PANTHER" id="PTHR46346">
    <property type="entry name" value="PHOSPHATIDYLINOSITOL N-ACETYLGLUCOSAMINYLTRANSFERASE SUBUNIT P"/>
    <property type="match status" value="1"/>
</dbReference>
<feature type="region of interest" description="Disordered" evidence="5">
    <location>
        <begin position="172"/>
        <end position="196"/>
    </location>
</feature>
<keyword evidence="9" id="KW-1185">Reference proteome</keyword>
<evidence type="ECO:0000256" key="4">
    <source>
        <dbReference type="ARBA" id="ARBA00023136"/>
    </source>
</evidence>
<feature type="region of interest" description="Disordered" evidence="5">
    <location>
        <begin position="105"/>
        <end position="124"/>
    </location>
</feature>
<reference evidence="8 9" key="1">
    <citation type="submission" date="2023-09" db="EMBL/GenBank/DDBJ databases">
        <title>Pangenome analysis of Batrachochytrium dendrobatidis and related Chytrids.</title>
        <authorList>
            <person name="Yacoub M.N."/>
            <person name="Stajich J.E."/>
            <person name="James T.Y."/>
        </authorList>
    </citation>
    <scope>NUCLEOTIDE SEQUENCE [LARGE SCALE GENOMIC DNA]</scope>
    <source>
        <strain evidence="8 9">JEL0888</strain>
    </source>
</reference>